<feature type="compositionally biased region" description="Polar residues" evidence="1">
    <location>
        <begin position="216"/>
        <end position="228"/>
    </location>
</feature>
<feature type="region of interest" description="Disordered" evidence="1">
    <location>
        <begin position="129"/>
        <end position="149"/>
    </location>
</feature>
<dbReference type="Proteomes" id="UP000467840">
    <property type="component" value="Unassembled WGS sequence"/>
</dbReference>
<dbReference type="AlphaFoldDB" id="A0A6A6K1R6"/>
<evidence type="ECO:0000256" key="1">
    <source>
        <dbReference type="SAM" id="MobiDB-lite"/>
    </source>
</evidence>
<protein>
    <submittedName>
        <fullName evidence="2">Uncharacterized protein</fullName>
    </submittedName>
</protein>
<gene>
    <name evidence="2" type="ORF">GH714_043974</name>
</gene>
<keyword evidence="3" id="KW-1185">Reference proteome</keyword>
<comment type="caution">
    <text evidence="2">The sequence shown here is derived from an EMBL/GenBank/DDBJ whole genome shotgun (WGS) entry which is preliminary data.</text>
</comment>
<organism evidence="2 3">
    <name type="scientific">Hevea brasiliensis</name>
    <name type="common">Para rubber tree</name>
    <name type="synonym">Siphonia brasiliensis</name>
    <dbReference type="NCBI Taxonomy" id="3981"/>
    <lineage>
        <taxon>Eukaryota</taxon>
        <taxon>Viridiplantae</taxon>
        <taxon>Streptophyta</taxon>
        <taxon>Embryophyta</taxon>
        <taxon>Tracheophyta</taxon>
        <taxon>Spermatophyta</taxon>
        <taxon>Magnoliopsida</taxon>
        <taxon>eudicotyledons</taxon>
        <taxon>Gunneridae</taxon>
        <taxon>Pentapetalae</taxon>
        <taxon>rosids</taxon>
        <taxon>fabids</taxon>
        <taxon>Malpighiales</taxon>
        <taxon>Euphorbiaceae</taxon>
        <taxon>Crotonoideae</taxon>
        <taxon>Micrandreae</taxon>
        <taxon>Hevea</taxon>
    </lineage>
</organism>
<sequence length="236" mass="26822">MWKQHLDVKIWHGMERVDMCRDGGNGMWRTKGPWWPSHAAHNLVLSSTIATLVVGWCVAVEHFEDLVLPWDSCLLLVIEHMTTGRINQVAFLRDGVARTKPRRAEASRQARRSFRYRLDVWADGGSLPPLRPASHSASESTATFRGPRQPVRHAWSTDAATGFTSHPKQGAKRKRDSIAFEFRFRGYATQEPNHVTEAHSALGQQLKGIESQQFNARAKSLPTQTTKQPLMRRHVR</sequence>
<reference evidence="2 3" key="1">
    <citation type="journal article" date="2020" name="Mol. Plant">
        <title>The Chromosome-Based Rubber Tree Genome Provides New Insights into Spurge Genome Evolution and Rubber Biosynthesis.</title>
        <authorList>
            <person name="Liu J."/>
            <person name="Shi C."/>
            <person name="Shi C.C."/>
            <person name="Li W."/>
            <person name="Zhang Q.J."/>
            <person name="Zhang Y."/>
            <person name="Li K."/>
            <person name="Lu H.F."/>
            <person name="Shi C."/>
            <person name="Zhu S.T."/>
            <person name="Xiao Z.Y."/>
            <person name="Nan H."/>
            <person name="Yue Y."/>
            <person name="Zhu X.G."/>
            <person name="Wu Y."/>
            <person name="Hong X.N."/>
            <person name="Fan G.Y."/>
            <person name="Tong Y."/>
            <person name="Zhang D."/>
            <person name="Mao C.L."/>
            <person name="Liu Y.L."/>
            <person name="Hao S.J."/>
            <person name="Liu W.Q."/>
            <person name="Lv M.Q."/>
            <person name="Zhang H.B."/>
            <person name="Liu Y."/>
            <person name="Hu-Tang G.R."/>
            <person name="Wang J.P."/>
            <person name="Wang J.H."/>
            <person name="Sun Y.H."/>
            <person name="Ni S.B."/>
            <person name="Chen W.B."/>
            <person name="Zhang X.C."/>
            <person name="Jiao Y.N."/>
            <person name="Eichler E.E."/>
            <person name="Li G.H."/>
            <person name="Liu X."/>
            <person name="Gao L.Z."/>
        </authorList>
    </citation>
    <scope>NUCLEOTIDE SEQUENCE [LARGE SCALE GENOMIC DNA]</scope>
    <source>
        <strain evidence="3">cv. GT1</strain>
        <tissue evidence="2">Leaf</tissue>
    </source>
</reference>
<evidence type="ECO:0000313" key="3">
    <source>
        <dbReference type="Proteomes" id="UP000467840"/>
    </source>
</evidence>
<feature type="region of interest" description="Disordered" evidence="1">
    <location>
        <begin position="216"/>
        <end position="236"/>
    </location>
</feature>
<accession>A0A6A6K1R6</accession>
<evidence type="ECO:0000313" key="2">
    <source>
        <dbReference type="EMBL" id="KAF2282395.1"/>
    </source>
</evidence>
<proteinExistence type="predicted"/>
<dbReference type="EMBL" id="JAAGAX010000287">
    <property type="protein sequence ID" value="KAF2282395.1"/>
    <property type="molecule type" value="Genomic_DNA"/>
</dbReference>
<name>A0A6A6K1R6_HEVBR</name>